<dbReference type="InterPro" id="IPR058248">
    <property type="entry name" value="Lxx211020-like"/>
</dbReference>
<protein>
    <submittedName>
        <fullName evidence="2">Copper chaperone PCu(A)C</fullName>
    </submittedName>
</protein>
<sequence>MRRKAIGFMGPAAIFTAVTLAMTACGQPAETPESNIEDGVQTIAAVTEPVLSEFTLILPAAEGRPAALYGTIGGGTTDDSLTGFAVEGATTELHETVDEDGVMRMTQRPAFALPAGGKIRLEQGGRHGMIFGLPAMDAGTEVPVTLSFAKAGEIVVLAATRARGTMGDVNAMDHGGMDHSQSH</sequence>
<proteinExistence type="predicted"/>
<comment type="caution">
    <text evidence="2">The sequence shown here is derived from an EMBL/GenBank/DDBJ whole genome shotgun (WGS) entry which is preliminary data.</text>
</comment>
<feature type="signal peptide" evidence="1">
    <location>
        <begin position="1"/>
        <end position="23"/>
    </location>
</feature>
<dbReference type="RefSeq" id="WP_218443723.1">
    <property type="nucleotide sequence ID" value="NZ_JAGSPA010000001.1"/>
</dbReference>
<organism evidence="2 3">
    <name type="scientific">Pacificimonas pallii</name>
    <dbReference type="NCBI Taxonomy" id="2827236"/>
    <lineage>
        <taxon>Bacteria</taxon>
        <taxon>Pseudomonadati</taxon>
        <taxon>Pseudomonadota</taxon>
        <taxon>Alphaproteobacteria</taxon>
        <taxon>Sphingomonadales</taxon>
        <taxon>Sphingosinicellaceae</taxon>
        <taxon>Pacificimonas</taxon>
    </lineage>
</organism>
<feature type="chain" id="PRO_5046783489" evidence="1">
    <location>
        <begin position="24"/>
        <end position="183"/>
    </location>
</feature>
<evidence type="ECO:0000313" key="3">
    <source>
        <dbReference type="Proteomes" id="UP000722336"/>
    </source>
</evidence>
<dbReference type="Proteomes" id="UP000722336">
    <property type="component" value="Unassembled WGS sequence"/>
</dbReference>
<keyword evidence="3" id="KW-1185">Reference proteome</keyword>
<dbReference type="Pfam" id="PF04314">
    <property type="entry name" value="PCuAC"/>
    <property type="match status" value="1"/>
</dbReference>
<reference evidence="2 3" key="1">
    <citation type="submission" date="2021-04" db="EMBL/GenBank/DDBJ databases">
        <authorList>
            <person name="Pira H."/>
            <person name="Risdian C."/>
            <person name="Wink J."/>
        </authorList>
    </citation>
    <scope>NUCLEOTIDE SEQUENCE [LARGE SCALE GENOMIC DNA]</scope>
    <source>
        <strain evidence="2 3">WHA3</strain>
    </source>
</reference>
<gene>
    <name evidence="2" type="ORF">KCG44_01325</name>
</gene>
<evidence type="ECO:0000256" key="1">
    <source>
        <dbReference type="SAM" id="SignalP"/>
    </source>
</evidence>
<dbReference type="PROSITE" id="PS51257">
    <property type="entry name" value="PROKAR_LIPOPROTEIN"/>
    <property type="match status" value="1"/>
</dbReference>
<evidence type="ECO:0000313" key="2">
    <source>
        <dbReference type="EMBL" id="MBV7255418.1"/>
    </source>
</evidence>
<accession>A0ABS6SAJ3</accession>
<dbReference type="PANTHER" id="PTHR36302">
    <property type="entry name" value="BLR7088 PROTEIN"/>
    <property type="match status" value="1"/>
</dbReference>
<dbReference type="EMBL" id="JAGSPA010000001">
    <property type="protein sequence ID" value="MBV7255418.1"/>
    <property type="molecule type" value="Genomic_DNA"/>
</dbReference>
<dbReference type="InterPro" id="IPR007410">
    <property type="entry name" value="LpqE-like"/>
</dbReference>
<keyword evidence="1" id="KW-0732">Signal</keyword>
<dbReference type="PANTHER" id="PTHR36302:SF1">
    <property type="entry name" value="COPPER CHAPERONE PCU(A)C"/>
    <property type="match status" value="1"/>
</dbReference>
<name>A0ABS6SAJ3_9SPHN</name>